<protein>
    <submittedName>
        <fullName evidence="1">Uncharacterized protein</fullName>
    </submittedName>
</protein>
<name>A0A368PJS6_SETIT</name>
<reference evidence="1" key="2">
    <citation type="submission" date="2015-07" db="EMBL/GenBank/DDBJ databases">
        <authorList>
            <person name="Noorani M."/>
        </authorList>
    </citation>
    <scope>NUCLEOTIDE SEQUENCE</scope>
    <source>
        <strain evidence="1">Yugu1</strain>
    </source>
</reference>
<dbReference type="EMBL" id="CM003528">
    <property type="protein sequence ID" value="RCV06015.1"/>
    <property type="molecule type" value="Genomic_DNA"/>
</dbReference>
<dbReference type="AlphaFoldDB" id="A0A368PJS6"/>
<organism evidence="1">
    <name type="scientific">Setaria italica</name>
    <name type="common">Foxtail millet</name>
    <name type="synonym">Panicum italicum</name>
    <dbReference type="NCBI Taxonomy" id="4555"/>
    <lineage>
        <taxon>Eukaryota</taxon>
        <taxon>Viridiplantae</taxon>
        <taxon>Streptophyta</taxon>
        <taxon>Embryophyta</taxon>
        <taxon>Tracheophyta</taxon>
        <taxon>Spermatophyta</taxon>
        <taxon>Magnoliopsida</taxon>
        <taxon>Liliopsida</taxon>
        <taxon>Poales</taxon>
        <taxon>Poaceae</taxon>
        <taxon>PACMAD clade</taxon>
        <taxon>Panicoideae</taxon>
        <taxon>Panicodae</taxon>
        <taxon>Paniceae</taxon>
        <taxon>Cenchrinae</taxon>
        <taxon>Setaria</taxon>
    </lineage>
</organism>
<gene>
    <name evidence="1" type="ORF">SETIT_1G129600v2</name>
</gene>
<accession>A0A368PJS6</accession>
<sequence>MLTRGLHFTPLNLPVVLEELELPTDEVILEQRVRVPRFSHDRSGSCSDNAFRLPSSCSCPVACGSQLSFVCLAEPLLAHPLHQLIHLVHRLCRNRGKVSKINDGSSEIDIGSRKIDGSVGKLEATDPPLDTTQSRLRPMTGAWSKCTATSGLQGGVCAGVGGGGELQNGGPALVAHGGEEWSGQPPVCVVGG</sequence>
<reference evidence="1" key="1">
    <citation type="journal article" date="2012" name="Nat. Biotechnol.">
        <title>Reference genome sequence of the model plant Setaria.</title>
        <authorList>
            <person name="Bennetzen J.L."/>
            <person name="Schmutz J."/>
            <person name="Wang H."/>
            <person name="Percifield R."/>
            <person name="Hawkins J."/>
            <person name="Pontaroli A.C."/>
            <person name="Estep M."/>
            <person name="Feng L."/>
            <person name="Vaughn J.N."/>
            <person name="Grimwood J."/>
            <person name="Jenkins J."/>
            <person name="Barry K."/>
            <person name="Lindquist E."/>
            <person name="Hellsten U."/>
            <person name="Deshpande S."/>
            <person name="Wang X."/>
            <person name="Wu X."/>
            <person name="Mitros T."/>
            <person name="Triplett J."/>
            <person name="Yang X."/>
            <person name="Ye C.Y."/>
            <person name="Mauro-Herrera M."/>
            <person name="Wang L."/>
            <person name="Li P."/>
            <person name="Sharma M."/>
            <person name="Sharma R."/>
            <person name="Ronald P.C."/>
            <person name="Panaud O."/>
            <person name="Kellogg E.A."/>
            <person name="Brutnell T.P."/>
            <person name="Doust A.N."/>
            <person name="Tuskan G.A."/>
            <person name="Rokhsar D."/>
            <person name="Devos K.M."/>
        </authorList>
    </citation>
    <scope>NUCLEOTIDE SEQUENCE [LARGE SCALE GENOMIC DNA]</scope>
    <source>
        <strain evidence="1">Yugu1</strain>
    </source>
</reference>
<proteinExistence type="predicted"/>
<evidence type="ECO:0000313" key="1">
    <source>
        <dbReference type="EMBL" id="RCV06015.1"/>
    </source>
</evidence>